<evidence type="ECO:0000313" key="3">
    <source>
        <dbReference type="Proteomes" id="UP000001055"/>
    </source>
</evidence>
<accession>Q0TWW2</accession>
<dbReference type="Proteomes" id="UP000001055">
    <property type="component" value="Unassembled WGS sequence"/>
</dbReference>
<dbReference type="GeneID" id="5983102"/>
<dbReference type="EMBL" id="CH445366">
    <property type="protein sequence ID" value="EAT76621.1"/>
    <property type="molecule type" value="Genomic_DNA"/>
</dbReference>
<reference evidence="3" key="1">
    <citation type="journal article" date="2007" name="Plant Cell">
        <title>Dothideomycete-plant interactions illuminated by genome sequencing and EST analysis of the wheat pathogen Stagonospora nodorum.</title>
        <authorList>
            <person name="Hane J.K."/>
            <person name="Lowe R.G."/>
            <person name="Solomon P.S."/>
            <person name="Tan K.C."/>
            <person name="Schoch C.L."/>
            <person name="Spatafora J.W."/>
            <person name="Crous P.W."/>
            <person name="Kodira C."/>
            <person name="Birren B.W."/>
            <person name="Galagan J.E."/>
            <person name="Torriani S.F."/>
            <person name="McDonald B.A."/>
            <person name="Oliver R.P."/>
        </authorList>
    </citation>
    <scope>NUCLEOTIDE SEQUENCE [LARGE SCALE GENOMIC DNA]</scope>
    <source>
        <strain evidence="3">SN15 / ATCC MYA-4574 / FGSC 10173</strain>
    </source>
</reference>
<dbReference type="InParanoid" id="Q0TWW2"/>
<dbReference type="AlphaFoldDB" id="Q0TWW2"/>
<feature type="compositionally biased region" description="Polar residues" evidence="1">
    <location>
        <begin position="1"/>
        <end position="13"/>
    </location>
</feature>
<name>Q0TWW2_PHANO</name>
<evidence type="ECO:0000313" key="2">
    <source>
        <dbReference type="EMBL" id="EAT76621.1"/>
    </source>
</evidence>
<protein>
    <submittedName>
        <fullName evidence="2">Uncharacterized protein</fullName>
    </submittedName>
</protein>
<gene>
    <name evidence="2" type="ORF">SNOG_16042</name>
</gene>
<dbReference type="RefSeq" id="XP_001806172.1">
    <property type="nucleotide sequence ID" value="XM_001806120.1"/>
</dbReference>
<dbReference type="KEGG" id="pno:SNOG_16042"/>
<proteinExistence type="predicted"/>
<evidence type="ECO:0000256" key="1">
    <source>
        <dbReference type="SAM" id="MobiDB-lite"/>
    </source>
</evidence>
<sequence length="34" mass="3863">MFGNKQSVGLQTFHSKHRGKYSAQRLAKTPKTET</sequence>
<organism evidence="2 3">
    <name type="scientific">Phaeosphaeria nodorum (strain SN15 / ATCC MYA-4574 / FGSC 10173)</name>
    <name type="common">Glume blotch fungus</name>
    <name type="synonym">Parastagonospora nodorum</name>
    <dbReference type="NCBI Taxonomy" id="321614"/>
    <lineage>
        <taxon>Eukaryota</taxon>
        <taxon>Fungi</taxon>
        <taxon>Dikarya</taxon>
        <taxon>Ascomycota</taxon>
        <taxon>Pezizomycotina</taxon>
        <taxon>Dothideomycetes</taxon>
        <taxon>Pleosporomycetidae</taxon>
        <taxon>Pleosporales</taxon>
        <taxon>Pleosporineae</taxon>
        <taxon>Phaeosphaeriaceae</taxon>
        <taxon>Parastagonospora</taxon>
    </lineage>
</organism>
<feature type="region of interest" description="Disordered" evidence="1">
    <location>
        <begin position="1"/>
        <end position="34"/>
    </location>
</feature>